<dbReference type="InterPro" id="IPR008936">
    <property type="entry name" value="Rho_GTPase_activation_prot"/>
</dbReference>
<feature type="region of interest" description="Disordered" evidence="4">
    <location>
        <begin position="709"/>
        <end position="783"/>
    </location>
</feature>
<evidence type="ECO:0000313" key="7">
    <source>
        <dbReference type="EMBL" id="EGC32366.1"/>
    </source>
</evidence>
<dbReference type="GO" id="GO:0016050">
    <property type="term" value="P:vesicle organization"/>
    <property type="evidence" value="ECO:0000318"/>
    <property type="project" value="GO_Central"/>
</dbReference>
<organism evidence="7 8">
    <name type="scientific">Dictyostelium purpureum</name>
    <name type="common">Slime mold</name>
    <dbReference type="NCBI Taxonomy" id="5786"/>
    <lineage>
        <taxon>Eukaryota</taxon>
        <taxon>Amoebozoa</taxon>
        <taxon>Evosea</taxon>
        <taxon>Eumycetozoa</taxon>
        <taxon>Dictyostelia</taxon>
        <taxon>Dictyosteliales</taxon>
        <taxon>Dictyosteliaceae</taxon>
        <taxon>Dictyostelium</taxon>
    </lineage>
</organism>
<keyword evidence="8" id="KW-1185">Reference proteome</keyword>
<dbReference type="InterPro" id="IPR001060">
    <property type="entry name" value="FCH_dom"/>
</dbReference>
<dbReference type="FunFam" id="1.20.1270.60:FF:000060">
    <property type="entry name" value="Actin polymerization protein Bzz1"/>
    <property type="match status" value="1"/>
</dbReference>
<dbReference type="PROSITE" id="PS51741">
    <property type="entry name" value="F_BAR"/>
    <property type="match status" value="1"/>
</dbReference>
<dbReference type="Gene3D" id="1.10.555.10">
    <property type="entry name" value="Rho GTPase activation protein"/>
    <property type="match status" value="1"/>
</dbReference>
<dbReference type="InterPro" id="IPR031160">
    <property type="entry name" value="F_BAR_dom"/>
</dbReference>
<evidence type="ECO:0000256" key="4">
    <source>
        <dbReference type="SAM" id="MobiDB-lite"/>
    </source>
</evidence>
<dbReference type="SUPFAM" id="SSF48350">
    <property type="entry name" value="GTPase activation domain, GAP"/>
    <property type="match status" value="1"/>
</dbReference>
<evidence type="ECO:0000313" key="8">
    <source>
        <dbReference type="Proteomes" id="UP000001064"/>
    </source>
</evidence>
<dbReference type="EMBL" id="GL871196">
    <property type="protein sequence ID" value="EGC32366.1"/>
    <property type="molecule type" value="Genomic_DNA"/>
</dbReference>
<dbReference type="Gene3D" id="1.20.1270.60">
    <property type="entry name" value="Arfaptin homology (AH) domain/BAR domain"/>
    <property type="match status" value="1"/>
</dbReference>
<feature type="coiled-coil region" evidence="3">
    <location>
        <begin position="175"/>
        <end position="255"/>
    </location>
</feature>
<dbReference type="SMART" id="SM00055">
    <property type="entry name" value="FCH"/>
    <property type="match status" value="1"/>
</dbReference>
<evidence type="ECO:0000256" key="3">
    <source>
        <dbReference type="SAM" id="Coils"/>
    </source>
</evidence>
<dbReference type="GO" id="GO:0006887">
    <property type="term" value="P:exocytosis"/>
    <property type="evidence" value="ECO:0007669"/>
    <property type="project" value="EnsemblProtists"/>
</dbReference>
<evidence type="ECO:0008006" key="9">
    <source>
        <dbReference type="Google" id="ProtNLM"/>
    </source>
</evidence>
<dbReference type="GO" id="GO:0031164">
    <property type="term" value="C:contractile vacuolar membrane"/>
    <property type="evidence" value="ECO:0007669"/>
    <property type="project" value="EnsemblProtists"/>
</dbReference>
<dbReference type="PANTHER" id="PTHR23065:SF25">
    <property type="entry name" value="GTPASE ACTIVATING PROTEIN HOMOLOG 1"/>
    <property type="match status" value="1"/>
</dbReference>
<evidence type="ECO:0000259" key="6">
    <source>
        <dbReference type="PROSITE" id="PS51741"/>
    </source>
</evidence>
<sequence length="797" mass="89402">MNTESNQEEFIQQNPLQSTGIDNINVGVNNNLSTSSSSSFIKNLVNQGTNLLFSSSSSISSPPTASQPTTTGINGAFTFENDMSDGFEILCKKTEIGIEQCKDLLDFFKKRASIEEKYSKNVAEYFSKFKLKDENDSFQKGVSVLHKIGESESTIHQTFSKNLLNNLCHPFNTLIKDMEQKRKNLVNDGQKLRNELKESVELLKKAHLKYEKQCKEMELAKLELIERDIPDSVKVQALERKLAKCESNSILAEEEYKNQLKETNEFITGPYQTRLSENLKEFEQFESMRLQFLKSNVKNYVGLMMEIPLNLECEINGANTSVDFIDPDSDIQNFIKNNCSPKKVFTPFQFETYVEGKKQPTTLNYAVSEPTVASESTTTAPTNSITPSTVAAQPPSTAPDRDLTSVNLSSSPPPPKQSLKENIFGFFNKASNNLKSSTTSLLNKDDGASNLSKSSSSIVGIPTNNPNSIFGIELEELMDRQRDEYQSIEVPIILMQFVQSLLKLNALEKENIFSAVPSCNIQHEKQKLDLGGSVDNINDVYIVATLFKHWLRDLPNPLISYAIYDEIIESPENSWKIIESGIPVLHRKTLHYIIDFLAEFTEPEFVKSSKMDTHSIAVILAPVLIRSPGTKDSPANALQNSKREVGVIESMIVDCFEKRKTNNYFLKKKLPIIQDSDGDDSNNNSMEEDDNQNEYIDKQQFQQQEKNIINSSSGSNNSSGSGSIGSHHHYQYQTTPTNNVTPVLSSASDFDEISISKTNPPRNSSILSFGNSDTFSTNQSDSEQNLVDEDFDILSYK</sequence>
<evidence type="ECO:0000256" key="1">
    <source>
        <dbReference type="ARBA" id="ARBA00023054"/>
    </source>
</evidence>
<name>F0ZUK4_DICPU</name>
<dbReference type="FunCoup" id="F0ZUK4">
    <property type="interactions" value="33"/>
</dbReference>
<dbReference type="GO" id="GO:0042331">
    <property type="term" value="P:phototaxis"/>
    <property type="evidence" value="ECO:0007669"/>
    <property type="project" value="EnsemblProtists"/>
</dbReference>
<dbReference type="VEuPathDB" id="AmoebaDB:DICPUDRAFT_155654"/>
<dbReference type="GO" id="GO:0007165">
    <property type="term" value="P:signal transduction"/>
    <property type="evidence" value="ECO:0007669"/>
    <property type="project" value="InterPro"/>
</dbReference>
<protein>
    <recommendedName>
        <fullName evidence="9">Rho-GAP domain-containing protein</fullName>
    </recommendedName>
</protein>
<gene>
    <name evidence="7" type="ORF">DICPUDRAFT_155654</name>
</gene>
<proteinExistence type="predicted"/>
<dbReference type="GO" id="GO:0005829">
    <property type="term" value="C:cytosol"/>
    <property type="evidence" value="ECO:0007669"/>
    <property type="project" value="EnsemblProtists"/>
</dbReference>
<dbReference type="FunFam" id="1.10.555.10:FF:000162">
    <property type="entry name" value="Mental retardation GTPase activating protein homolog 1"/>
    <property type="match status" value="1"/>
</dbReference>
<dbReference type="SMART" id="SM00324">
    <property type="entry name" value="RhoGAP"/>
    <property type="match status" value="1"/>
</dbReference>
<dbReference type="OMA" id="NNLCHPF"/>
<keyword evidence="1 2" id="KW-0175">Coiled coil</keyword>
<reference evidence="8" key="1">
    <citation type="journal article" date="2011" name="Genome Biol.">
        <title>Comparative genomics of the social amoebae Dictyostelium discoideum and Dictyostelium purpureum.</title>
        <authorList>
            <consortium name="US DOE Joint Genome Institute (JGI-PGF)"/>
            <person name="Sucgang R."/>
            <person name="Kuo A."/>
            <person name="Tian X."/>
            <person name="Salerno W."/>
            <person name="Parikh A."/>
            <person name="Feasley C.L."/>
            <person name="Dalin E."/>
            <person name="Tu H."/>
            <person name="Huang E."/>
            <person name="Barry K."/>
            <person name="Lindquist E."/>
            <person name="Shapiro H."/>
            <person name="Bruce D."/>
            <person name="Schmutz J."/>
            <person name="Salamov A."/>
            <person name="Fey P."/>
            <person name="Gaudet P."/>
            <person name="Anjard C."/>
            <person name="Babu M.M."/>
            <person name="Basu S."/>
            <person name="Bushmanova Y."/>
            <person name="van der Wel H."/>
            <person name="Katoh-Kurasawa M."/>
            <person name="Dinh C."/>
            <person name="Coutinho P.M."/>
            <person name="Saito T."/>
            <person name="Elias M."/>
            <person name="Schaap P."/>
            <person name="Kay R.R."/>
            <person name="Henrissat B."/>
            <person name="Eichinger L."/>
            <person name="Rivero F."/>
            <person name="Putnam N.H."/>
            <person name="West C.M."/>
            <person name="Loomis W.F."/>
            <person name="Chisholm R.L."/>
            <person name="Shaulsky G."/>
            <person name="Strassmann J.E."/>
            <person name="Queller D.C."/>
            <person name="Kuspa A."/>
            <person name="Grigoriev I.V."/>
        </authorList>
    </citation>
    <scope>NUCLEOTIDE SEQUENCE [LARGE SCALE GENOMIC DNA]</scope>
    <source>
        <strain evidence="8">QSDP1</strain>
    </source>
</reference>
<dbReference type="GO" id="GO:0008017">
    <property type="term" value="F:microtubule binding"/>
    <property type="evidence" value="ECO:0000318"/>
    <property type="project" value="GO_Central"/>
</dbReference>
<dbReference type="Proteomes" id="UP000001064">
    <property type="component" value="Unassembled WGS sequence"/>
</dbReference>
<feature type="compositionally biased region" description="Low complexity" evidence="4">
    <location>
        <begin position="709"/>
        <end position="725"/>
    </location>
</feature>
<dbReference type="GO" id="GO:0005886">
    <property type="term" value="C:plasma membrane"/>
    <property type="evidence" value="ECO:0000318"/>
    <property type="project" value="GO_Central"/>
</dbReference>
<dbReference type="GeneID" id="10507285"/>
<accession>F0ZUK4</accession>
<dbReference type="GO" id="GO:0031982">
    <property type="term" value="C:vesicle"/>
    <property type="evidence" value="ECO:0000318"/>
    <property type="project" value="GO_Central"/>
</dbReference>
<dbReference type="Pfam" id="PF00620">
    <property type="entry name" value="RhoGAP"/>
    <property type="match status" value="1"/>
</dbReference>
<evidence type="ECO:0000256" key="2">
    <source>
        <dbReference type="PROSITE-ProRule" id="PRU01077"/>
    </source>
</evidence>
<dbReference type="PROSITE" id="PS50238">
    <property type="entry name" value="RHOGAP"/>
    <property type="match status" value="1"/>
</dbReference>
<feature type="domain" description="F-BAR" evidence="6">
    <location>
        <begin position="77"/>
        <end position="330"/>
    </location>
</feature>
<dbReference type="GO" id="GO:0033298">
    <property type="term" value="P:contractile vacuole organization"/>
    <property type="evidence" value="ECO:0007669"/>
    <property type="project" value="EnsemblProtists"/>
</dbReference>
<evidence type="ECO:0000259" key="5">
    <source>
        <dbReference type="PROSITE" id="PS50238"/>
    </source>
</evidence>
<dbReference type="GO" id="GO:0051490">
    <property type="term" value="P:negative regulation of filopodium assembly"/>
    <property type="evidence" value="ECO:0007669"/>
    <property type="project" value="EnsemblProtists"/>
</dbReference>
<dbReference type="AlphaFoldDB" id="F0ZUK4"/>
<dbReference type="Pfam" id="PF00611">
    <property type="entry name" value="FCH"/>
    <property type="match status" value="1"/>
</dbReference>
<dbReference type="RefSeq" id="XP_003291096.1">
    <property type="nucleotide sequence ID" value="XM_003291048.1"/>
</dbReference>
<dbReference type="InParanoid" id="F0ZUK4"/>
<dbReference type="KEGG" id="dpp:DICPUDRAFT_155654"/>
<dbReference type="GO" id="GO:0030041">
    <property type="term" value="P:actin filament polymerization"/>
    <property type="evidence" value="ECO:0000318"/>
    <property type="project" value="GO_Central"/>
</dbReference>
<dbReference type="GO" id="GO:0005737">
    <property type="term" value="C:cytoplasm"/>
    <property type="evidence" value="ECO:0000318"/>
    <property type="project" value="GO_Central"/>
</dbReference>
<feature type="compositionally biased region" description="Polar residues" evidence="4">
    <location>
        <begin position="755"/>
        <end position="783"/>
    </location>
</feature>
<dbReference type="CDD" id="cd07610">
    <property type="entry name" value="FCH_F-BAR"/>
    <property type="match status" value="1"/>
</dbReference>
<dbReference type="eggNOG" id="KOG3565">
    <property type="taxonomic scope" value="Eukaryota"/>
</dbReference>
<dbReference type="PANTHER" id="PTHR23065">
    <property type="entry name" value="PROLINE-SERINE-THREONINE PHOSPHATASE INTERACTING PROTEIN 1"/>
    <property type="match status" value="1"/>
</dbReference>
<feature type="compositionally biased region" description="Polar residues" evidence="4">
    <location>
        <begin position="731"/>
        <end position="748"/>
    </location>
</feature>
<dbReference type="InterPro" id="IPR027267">
    <property type="entry name" value="AH/BAR_dom_sf"/>
</dbReference>
<feature type="region of interest" description="Disordered" evidence="4">
    <location>
        <begin position="369"/>
        <end position="419"/>
    </location>
</feature>
<feature type="compositionally biased region" description="Polar residues" evidence="4">
    <location>
        <begin position="369"/>
        <end position="395"/>
    </location>
</feature>
<dbReference type="OrthoDB" id="437889at2759"/>
<dbReference type="SUPFAM" id="SSF103657">
    <property type="entry name" value="BAR/IMD domain-like"/>
    <property type="match status" value="1"/>
</dbReference>
<dbReference type="InterPro" id="IPR000198">
    <property type="entry name" value="RhoGAP_dom"/>
</dbReference>
<feature type="domain" description="Rho-GAP" evidence="5">
    <location>
        <begin position="472"/>
        <end position="659"/>
    </location>
</feature>